<accession>A0ABQ0L969</accession>
<evidence type="ECO:0000259" key="2">
    <source>
        <dbReference type="PROSITE" id="PS50048"/>
    </source>
</evidence>
<dbReference type="SMART" id="SM00066">
    <property type="entry name" value="GAL4"/>
    <property type="match status" value="1"/>
</dbReference>
<dbReference type="Proteomes" id="UP000815677">
    <property type="component" value="Unassembled WGS sequence"/>
</dbReference>
<dbReference type="PROSITE" id="PS00463">
    <property type="entry name" value="ZN2_CY6_FUNGAL_1"/>
    <property type="match status" value="1"/>
</dbReference>
<evidence type="ECO:0000313" key="3">
    <source>
        <dbReference type="EMBL" id="GAT47077.1"/>
    </source>
</evidence>
<feature type="region of interest" description="Disordered" evidence="1">
    <location>
        <begin position="97"/>
        <end position="180"/>
    </location>
</feature>
<dbReference type="InterPro" id="IPR001138">
    <property type="entry name" value="Zn2Cys6_DnaBD"/>
</dbReference>
<dbReference type="EMBL" id="DF843149">
    <property type="protein sequence ID" value="GAT47077.1"/>
    <property type="molecule type" value="Genomic_DNA"/>
</dbReference>
<dbReference type="SUPFAM" id="SSF57701">
    <property type="entry name" value="Zn2/Cys6 DNA-binding domain"/>
    <property type="match status" value="1"/>
</dbReference>
<sequence length="558" mass="59130">MSASAYPTQRPASQIRLPSYKELAALALSECDVDGAPRSAGPGGNNNPNSTLFTKGLIHLPPLKVPTRPGTADSKDSAGGSRADRFLDLARHCPAAPQQENKEWPSPYSAHRPSPASSLPSLSSSPSVSLSPPRHSPPLMTPTSTSSPYPHSHLPLDSHQHHHSHSLSSMPPPQQRSMQLPMPMDIDSSRNNNLKFSHNHSSAKVPGSGILGPGVGIGGMGGGMISSIGPGLGSGRAKKQALSCYFCRERKIACGRPEEGSLDGRCNQCARRKIACTYPTVSHRAVAWQLRAPNPNSKQQLPFAAVDIVRRGALARTAALPILVVPIQQHPALASASRVPRAVLIVVMGAALTPRLSAKAGNGANFRYEFALCGPEDNVALRATRTRTRIARNGKAGRRRSGQRQTEGWTGPTRGANATSAGGRAYGLAKSEPVRSCLSRSVGVAGRACLELSRSCSGDAMRGFFALPFFHPPPCAASLRFFACLCFPRPRELCYEQRDLKFPRGGDGALIVGWCGGGKLRNVEAGNVAIGCIGVGGVCFAFCVLTEAVFGRGSLLRW</sequence>
<name>A0ABQ0L969_MYCCL</name>
<feature type="compositionally biased region" description="Low complexity" evidence="1">
    <location>
        <begin position="36"/>
        <end position="50"/>
    </location>
</feature>
<proteinExistence type="predicted"/>
<dbReference type="CDD" id="cd00067">
    <property type="entry name" value="GAL4"/>
    <property type="match status" value="1"/>
</dbReference>
<protein>
    <recommendedName>
        <fullName evidence="2">Zn(2)-C6 fungal-type domain-containing protein</fullName>
    </recommendedName>
</protein>
<dbReference type="PROSITE" id="PS50048">
    <property type="entry name" value="ZN2_CY6_FUNGAL_2"/>
    <property type="match status" value="1"/>
</dbReference>
<gene>
    <name evidence="3" type="ORF">MCHLO_04561</name>
</gene>
<reference evidence="3" key="1">
    <citation type="submission" date="2014-09" db="EMBL/GenBank/DDBJ databases">
        <title>Genome sequence of the luminous mushroom Mycena chlorophos for searching fungal bioluminescence genes.</title>
        <authorList>
            <person name="Tanaka Y."/>
            <person name="Kasuga D."/>
            <person name="Oba Y."/>
            <person name="Hase S."/>
            <person name="Sato K."/>
            <person name="Oba Y."/>
            <person name="Sakakibara Y."/>
        </authorList>
    </citation>
    <scope>NUCLEOTIDE SEQUENCE</scope>
</reference>
<keyword evidence="4" id="KW-1185">Reference proteome</keyword>
<feature type="compositionally biased region" description="Low complexity" evidence="1">
    <location>
        <begin position="109"/>
        <end position="133"/>
    </location>
</feature>
<feature type="region of interest" description="Disordered" evidence="1">
    <location>
        <begin position="33"/>
        <end position="81"/>
    </location>
</feature>
<evidence type="ECO:0000313" key="4">
    <source>
        <dbReference type="Proteomes" id="UP000815677"/>
    </source>
</evidence>
<dbReference type="InterPro" id="IPR036864">
    <property type="entry name" value="Zn2-C6_fun-type_DNA-bd_sf"/>
</dbReference>
<dbReference type="Gene3D" id="4.10.240.10">
    <property type="entry name" value="Zn(2)-C6 fungal-type DNA-binding domain"/>
    <property type="match status" value="1"/>
</dbReference>
<feature type="compositionally biased region" description="Low complexity" evidence="1">
    <location>
        <begin position="141"/>
        <end position="153"/>
    </location>
</feature>
<feature type="compositionally biased region" description="Basic residues" evidence="1">
    <location>
        <begin position="393"/>
        <end position="402"/>
    </location>
</feature>
<feature type="region of interest" description="Disordered" evidence="1">
    <location>
        <begin position="393"/>
        <end position="421"/>
    </location>
</feature>
<evidence type="ECO:0000256" key="1">
    <source>
        <dbReference type="SAM" id="MobiDB-lite"/>
    </source>
</evidence>
<organism evidence="3 4">
    <name type="scientific">Mycena chlorophos</name>
    <name type="common">Agaric fungus</name>
    <name type="synonym">Agaricus chlorophos</name>
    <dbReference type="NCBI Taxonomy" id="658473"/>
    <lineage>
        <taxon>Eukaryota</taxon>
        <taxon>Fungi</taxon>
        <taxon>Dikarya</taxon>
        <taxon>Basidiomycota</taxon>
        <taxon>Agaricomycotina</taxon>
        <taxon>Agaricomycetes</taxon>
        <taxon>Agaricomycetidae</taxon>
        <taxon>Agaricales</taxon>
        <taxon>Marasmiineae</taxon>
        <taxon>Mycenaceae</taxon>
        <taxon>Mycena</taxon>
    </lineage>
</organism>
<feature type="domain" description="Zn(2)-C6 fungal-type" evidence="2">
    <location>
        <begin position="243"/>
        <end position="278"/>
    </location>
</feature>